<accession>A0A919PNQ3</accession>
<reference evidence="1" key="1">
    <citation type="submission" date="2021-01" db="EMBL/GenBank/DDBJ databases">
        <title>Whole genome shotgun sequence of Dactylosporangium siamense NBRC 106093.</title>
        <authorList>
            <person name="Komaki H."/>
            <person name="Tamura T."/>
        </authorList>
    </citation>
    <scope>NUCLEOTIDE SEQUENCE</scope>
    <source>
        <strain evidence="1">NBRC 106093</strain>
    </source>
</reference>
<dbReference type="EMBL" id="BONQ01000096">
    <property type="protein sequence ID" value="GIG48120.1"/>
    <property type="molecule type" value="Genomic_DNA"/>
</dbReference>
<name>A0A919PNQ3_9ACTN</name>
<evidence type="ECO:0000313" key="1">
    <source>
        <dbReference type="EMBL" id="GIG48120.1"/>
    </source>
</evidence>
<dbReference type="RefSeq" id="WP_203849836.1">
    <property type="nucleotide sequence ID" value="NZ_BAAAVW010000022.1"/>
</dbReference>
<dbReference type="Proteomes" id="UP000660611">
    <property type="component" value="Unassembled WGS sequence"/>
</dbReference>
<gene>
    <name evidence="1" type="ORF">Dsi01nite_061610</name>
</gene>
<proteinExistence type="predicted"/>
<protein>
    <submittedName>
        <fullName evidence="1">Uncharacterized protein</fullName>
    </submittedName>
</protein>
<sequence length="95" mass="10312">MASAFHGLEIWLIGTSAELDAAVAALTGIGTHLLPDDPADHPQRHALHGCDLGRHRLYVRLSVAVAPDRQTTPRRQRAVPAGQDVIDLDAYRRTA</sequence>
<comment type="caution">
    <text evidence="1">The sequence shown here is derived from an EMBL/GenBank/DDBJ whole genome shotgun (WGS) entry which is preliminary data.</text>
</comment>
<evidence type="ECO:0000313" key="2">
    <source>
        <dbReference type="Proteomes" id="UP000660611"/>
    </source>
</evidence>
<organism evidence="1 2">
    <name type="scientific">Dactylosporangium siamense</name>
    <dbReference type="NCBI Taxonomy" id="685454"/>
    <lineage>
        <taxon>Bacteria</taxon>
        <taxon>Bacillati</taxon>
        <taxon>Actinomycetota</taxon>
        <taxon>Actinomycetes</taxon>
        <taxon>Micromonosporales</taxon>
        <taxon>Micromonosporaceae</taxon>
        <taxon>Dactylosporangium</taxon>
    </lineage>
</organism>
<keyword evidence="2" id="KW-1185">Reference proteome</keyword>
<dbReference type="AlphaFoldDB" id="A0A919PNQ3"/>